<dbReference type="GO" id="GO:0030154">
    <property type="term" value="P:cell differentiation"/>
    <property type="evidence" value="ECO:0007669"/>
    <property type="project" value="UniProtKB-KW"/>
</dbReference>
<feature type="compositionally biased region" description="Low complexity" evidence="4">
    <location>
        <begin position="1248"/>
        <end position="1265"/>
    </location>
</feature>
<accession>A0AAE0YXP3</accession>
<dbReference type="InterPro" id="IPR002404">
    <property type="entry name" value="IRS_PTB"/>
</dbReference>
<feature type="compositionally biased region" description="Low complexity" evidence="4">
    <location>
        <begin position="242"/>
        <end position="263"/>
    </location>
</feature>
<feature type="compositionally biased region" description="Low complexity" evidence="4">
    <location>
        <begin position="1163"/>
        <end position="1180"/>
    </location>
</feature>
<dbReference type="PANTHER" id="PTHR10614:SF13">
    <property type="entry name" value="INSULIN RECEPTOR SUBSTRATE 1"/>
    <property type="match status" value="1"/>
</dbReference>
<feature type="region of interest" description="Disordered" evidence="4">
    <location>
        <begin position="677"/>
        <end position="721"/>
    </location>
</feature>
<feature type="compositionally biased region" description="Basic and acidic residues" evidence="4">
    <location>
        <begin position="110"/>
        <end position="119"/>
    </location>
</feature>
<organism evidence="6 7">
    <name type="scientific">Elysia crispata</name>
    <name type="common">lettuce slug</name>
    <dbReference type="NCBI Taxonomy" id="231223"/>
    <lineage>
        <taxon>Eukaryota</taxon>
        <taxon>Metazoa</taxon>
        <taxon>Spiralia</taxon>
        <taxon>Lophotrochozoa</taxon>
        <taxon>Mollusca</taxon>
        <taxon>Gastropoda</taxon>
        <taxon>Heterobranchia</taxon>
        <taxon>Euthyneura</taxon>
        <taxon>Panpulmonata</taxon>
        <taxon>Sacoglossa</taxon>
        <taxon>Placobranchoidea</taxon>
        <taxon>Plakobranchidae</taxon>
        <taxon>Elysia</taxon>
    </lineage>
</organism>
<keyword evidence="7" id="KW-1185">Reference proteome</keyword>
<feature type="compositionally biased region" description="Basic and acidic residues" evidence="4">
    <location>
        <begin position="1266"/>
        <end position="1275"/>
    </location>
</feature>
<feature type="compositionally biased region" description="Polar residues" evidence="4">
    <location>
        <begin position="1319"/>
        <end position="1330"/>
    </location>
</feature>
<dbReference type="GO" id="GO:0005829">
    <property type="term" value="C:cytosol"/>
    <property type="evidence" value="ECO:0007669"/>
    <property type="project" value="TreeGrafter"/>
</dbReference>
<evidence type="ECO:0000313" key="6">
    <source>
        <dbReference type="EMBL" id="KAK3759184.1"/>
    </source>
</evidence>
<dbReference type="InterPro" id="IPR039011">
    <property type="entry name" value="IRS"/>
</dbReference>
<feature type="compositionally biased region" description="Polar residues" evidence="4">
    <location>
        <begin position="1356"/>
        <end position="1365"/>
    </location>
</feature>
<feature type="compositionally biased region" description="Low complexity" evidence="4">
    <location>
        <begin position="1409"/>
        <end position="1425"/>
    </location>
</feature>
<dbReference type="SMART" id="SM00310">
    <property type="entry name" value="PTBI"/>
    <property type="match status" value="1"/>
</dbReference>
<evidence type="ECO:0000256" key="3">
    <source>
        <dbReference type="ARBA" id="ARBA00022782"/>
    </source>
</evidence>
<comment type="caution">
    <text evidence="6">The sequence shown here is derived from an EMBL/GenBank/DDBJ whole genome shotgun (WGS) entry which is preliminary data.</text>
</comment>
<feature type="compositionally biased region" description="Low complexity" evidence="4">
    <location>
        <begin position="532"/>
        <end position="548"/>
    </location>
</feature>
<feature type="compositionally biased region" description="Low complexity" evidence="4">
    <location>
        <begin position="1331"/>
        <end position="1348"/>
    </location>
</feature>
<feature type="compositionally biased region" description="Polar residues" evidence="4">
    <location>
        <begin position="1019"/>
        <end position="1029"/>
    </location>
</feature>
<gene>
    <name evidence="6" type="ORF">RRG08_028144</name>
</gene>
<feature type="compositionally biased region" description="Low complexity" evidence="4">
    <location>
        <begin position="764"/>
        <end position="782"/>
    </location>
</feature>
<feature type="compositionally biased region" description="Low complexity" evidence="4">
    <location>
        <begin position="935"/>
        <end position="958"/>
    </location>
</feature>
<name>A0AAE0YXP3_9GAST</name>
<feature type="compositionally biased region" description="Low complexity" evidence="4">
    <location>
        <begin position="1437"/>
        <end position="1450"/>
    </location>
</feature>
<feature type="domain" description="IRS-type PTB" evidence="5">
    <location>
        <begin position="7"/>
        <end position="107"/>
    </location>
</feature>
<dbReference type="Proteomes" id="UP001283361">
    <property type="component" value="Unassembled WGS sequence"/>
</dbReference>
<dbReference type="PANTHER" id="PTHR10614">
    <property type="entry name" value="INSULIN RECEPTOR SUBSTRATE"/>
    <property type="match status" value="1"/>
</dbReference>
<feature type="compositionally biased region" description="Polar residues" evidence="4">
    <location>
        <begin position="1471"/>
        <end position="1493"/>
    </location>
</feature>
<feature type="compositionally biased region" description="Polar residues" evidence="4">
    <location>
        <begin position="421"/>
        <end position="432"/>
    </location>
</feature>
<feature type="region of interest" description="Disordered" evidence="4">
    <location>
        <begin position="921"/>
        <end position="977"/>
    </location>
</feature>
<feature type="region of interest" description="Disordered" evidence="4">
    <location>
        <begin position="105"/>
        <end position="183"/>
    </location>
</feature>
<feature type="region of interest" description="Disordered" evidence="4">
    <location>
        <begin position="1019"/>
        <end position="1500"/>
    </location>
</feature>
<reference evidence="6" key="1">
    <citation type="journal article" date="2023" name="G3 (Bethesda)">
        <title>A reference genome for the long-term kleptoplast-retaining sea slug Elysia crispata morphotype clarki.</title>
        <authorList>
            <person name="Eastman K.E."/>
            <person name="Pendleton A.L."/>
            <person name="Shaikh M.A."/>
            <person name="Suttiyut T."/>
            <person name="Ogas R."/>
            <person name="Tomko P."/>
            <person name="Gavelis G."/>
            <person name="Widhalm J.R."/>
            <person name="Wisecaver J.H."/>
        </authorList>
    </citation>
    <scope>NUCLEOTIDE SEQUENCE</scope>
    <source>
        <strain evidence="6">ECLA1</strain>
    </source>
</reference>
<feature type="compositionally biased region" description="Low complexity" evidence="4">
    <location>
        <begin position="1052"/>
        <end position="1078"/>
    </location>
</feature>
<dbReference type="Pfam" id="PF02174">
    <property type="entry name" value="IRS"/>
    <property type="match status" value="1"/>
</dbReference>
<dbReference type="SUPFAM" id="SSF50729">
    <property type="entry name" value="PH domain-like"/>
    <property type="match status" value="1"/>
</dbReference>
<feature type="region of interest" description="Disordered" evidence="4">
    <location>
        <begin position="411"/>
        <end position="660"/>
    </location>
</feature>
<evidence type="ECO:0000256" key="1">
    <source>
        <dbReference type="ARBA" id="ARBA00022553"/>
    </source>
</evidence>
<keyword evidence="2" id="KW-0677">Repeat</keyword>
<feature type="compositionally biased region" description="Polar residues" evidence="4">
    <location>
        <begin position="1611"/>
        <end position="1624"/>
    </location>
</feature>
<dbReference type="GO" id="GO:0005158">
    <property type="term" value="F:insulin receptor binding"/>
    <property type="evidence" value="ECO:0007669"/>
    <property type="project" value="InterPro"/>
</dbReference>
<dbReference type="SMART" id="SM01244">
    <property type="entry name" value="IRS"/>
    <property type="match status" value="1"/>
</dbReference>
<feature type="compositionally biased region" description="Polar residues" evidence="4">
    <location>
        <begin position="1291"/>
        <end position="1302"/>
    </location>
</feature>
<evidence type="ECO:0000313" key="7">
    <source>
        <dbReference type="Proteomes" id="UP001283361"/>
    </source>
</evidence>
<feature type="compositionally biased region" description="Gly residues" evidence="4">
    <location>
        <begin position="783"/>
        <end position="793"/>
    </location>
</feature>
<feature type="compositionally biased region" description="Pro residues" evidence="4">
    <location>
        <begin position="1094"/>
        <end position="1103"/>
    </location>
</feature>
<evidence type="ECO:0000256" key="4">
    <source>
        <dbReference type="SAM" id="MobiDB-lite"/>
    </source>
</evidence>
<feature type="compositionally biased region" description="Basic and acidic residues" evidence="4">
    <location>
        <begin position="172"/>
        <end position="183"/>
    </location>
</feature>
<feature type="compositionally biased region" description="Low complexity" evidence="4">
    <location>
        <begin position="598"/>
        <end position="608"/>
    </location>
</feature>
<keyword evidence="1" id="KW-0597">Phosphoprotein</keyword>
<evidence type="ECO:0000256" key="2">
    <source>
        <dbReference type="ARBA" id="ARBA00022737"/>
    </source>
</evidence>
<dbReference type="Gene3D" id="2.30.29.30">
    <property type="entry name" value="Pleckstrin-homology domain (PH domain)/Phosphotyrosine-binding domain (PTB)"/>
    <property type="match status" value="1"/>
</dbReference>
<feature type="compositionally biased region" description="Polar residues" evidence="4">
    <location>
        <begin position="155"/>
        <end position="169"/>
    </location>
</feature>
<dbReference type="GO" id="GO:0005886">
    <property type="term" value="C:plasma membrane"/>
    <property type="evidence" value="ECO:0007669"/>
    <property type="project" value="TreeGrafter"/>
</dbReference>
<feature type="compositionally biased region" description="Polar residues" evidence="4">
    <location>
        <begin position="677"/>
        <end position="703"/>
    </location>
</feature>
<feature type="region of interest" description="Disordered" evidence="4">
    <location>
        <begin position="1539"/>
        <end position="1696"/>
    </location>
</feature>
<evidence type="ECO:0000259" key="5">
    <source>
        <dbReference type="SMART" id="SM00310"/>
    </source>
</evidence>
<feature type="region of interest" description="Disordered" evidence="4">
    <location>
        <begin position="733"/>
        <end position="882"/>
    </location>
</feature>
<sequence>MLVTETRKFVWQVTLQARGLGKGNKGPFRLCLNDSTVCLVRLNSLVPQFAIPLVTIRSVAFSECIFRMEVGKYAPTGEGEFSLSVEDSSTAKDMHNTILHYMNSVKNPTSHKDSHRRSSECQVSPGHRRPVSIVQRPASYYPPPGQSWPSLDAATPTSPGCQVDFSASSHRTRSDTGDSRASSHFDELGQEFNMAYNGGDQVDAKEQVSMVPADMSPPSSPTRLDDEVEAYLEMDMSKQRQSSSSVGSGMSTPPSSTTPMTSSFHSHKGELSTPVEAYIAMVPHHGQAPPASSLPPTHMPTAPIPIHAHSYSDPHHPTPLPTVREGGSNEGYVPMDSTSPASSYGSVVRPGPAKCMLSDDSTGMHPRTYSLGSKPPLKKYSGYVEMGPAGMAGKGPNDMPRATSVPHIILKGSARRERDSPTASASPLSMSLKSDDSGDSFMEYMPMRPRTASDSFNYNRPRTASFGNKAPSGASSSCRPRSSSHGQGTRPFLGGRLGREVIKQEPVPSLLLRGDHHRVSSQTSSPHGSFDSLRVSNESLRRLSLSEVKPGNLSRQQSGSNASDYSDARGTPSPKAMRSEADGYVNMQPGNAMSGFPSSSTLSTSSSSAHRIRTDSASSRRSDSNKTSSSDRLHHQNKGDYAEMAPLKSSGSIGSATGGTSSKEAYIRMDFRARHSFSSDTRPNMQHISSSHPRQQSPSNQGAYINMDIPGGRGQNDQARSVSMENVDTYVIYDPAHPKGHSSSSSSSGKPRTGSLGSKDKKAAGSSRPGSGRKPSSNSMSSMGGGSSSGQYGGHSASTSTRTGGSNDSLRSKSSSASRQSSMEKYGSLGKDFRKKSASMGSRPVSKSGASSGSKSLSFSSRGDGSNLHPREHYLQQQQQQQQLMVHAGNLIPIRKTQREMQEEMADEYIEFAPTVTLQDAEHQPHNQSLTPSHPSSSAARGIPSSSSSGSFSNMSRSPTTVPSLPGSDENDCGYTMYNPALPPELVASSLSSGGLSRMAQVIASPAPHPLPQASYIQGLQHHPSSTPRQQHQHQAHPHQHQHQPHPHHTHAQSPSSPSSSHGQPKGSSSASSQPPTKDNSDYVGYEPGVIPHPHQPGPPPFSSPLGTQMMIARQAPETKSDSEYVDYEPGEVPAAQPASHATVTPPGLQHIADTSDYVGYDPSKSSSSISPSKPGSVVSYIQKGPASKASSVPAQPKLGSTIPPVSPSSGASPRAKTGSQTSPSTSPHSLVKPVVAVGDDSEYMGYNPATTASSDTASNSAPDSKSCESKDNSSMKENVIPTPTRAVSYIQGSSASFSRSGVGTPLKVDVGCGERNMRASSTPPLSSNDNSPAPSKNNKTNNSSQQKPKMEKQDQPSPQHQQLNAGLHRAMSSPSGTTAEFPNPALQGIGQLECPSPSTSYTRHKHSSGSSNSSQKSARRVSSSNDSLRGDKKSDSTSSLNSSTSSLKGSGKRSGCAGAWVRDEGGERSPGNSLDRSPLSPATTPSSCNNNGEFFGGEVSPLTSQQLEAKIVPVESRIRHSLNDVTTLAGAGIVSAGAKEVQGQHTQGLIRPGSTPCMHNLDPSPGGSVPTTTSSGAPGGLQFSASSPSGDDGGDGCSSGSRSRHSLSDLNSYHQQQLSTTCGNLGGGQASSPGMDMLNPSGQPQEPKPLNYVKLDLGAPQDVQAAGDSSARAKSRNSSDADEKQPPLSYAEIDFVKSQNLSKTLAMSSGSSDEPSKS</sequence>
<protein>
    <recommendedName>
        <fullName evidence="5">IRS-type PTB domain-containing protein</fullName>
    </recommendedName>
</protein>
<feature type="compositionally biased region" description="Low complexity" evidence="4">
    <location>
        <begin position="649"/>
        <end position="660"/>
    </location>
</feature>
<feature type="compositionally biased region" description="Low complexity" evidence="4">
    <location>
        <begin position="806"/>
        <end position="821"/>
    </location>
</feature>
<feature type="compositionally biased region" description="Basic residues" evidence="4">
    <location>
        <begin position="1031"/>
        <end position="1051"/>
    </location>
</feature>
<feature type="compositionally biased region" description="Low complexity" evidence="4">
    <location>
        <begin position="841"/>
        <end position="866"/>
    </location>
</feature>
<proteinExistence type="predicted"/>
<dbReference type="GO" id="GO:0043548">
    <property type="term" value="F:phosphatidylinositol 3-kinase binding"/>
    <property type="evidence" value="ECO:0007669"/>
    <property type="project" value="TreeGrafter"/>
</dbReference>
<feature type="compositionally biased region" description="Low complexity" evidence="4">
    <location>
        <begin position="470"/>
        <end position="484"/>
    </location>
</feature>
<feature type="compositionally biased region" description="Basic and acidic residues" evidence="4">
    <location>
        <begin position="612"/>
        <end position="641"/>
    </location>
</feature>
<dbReference type="InterPro" id="IPR011993">
    <property type="entry name" value="PH-like_dom_sf"/>
</dbReference>
<feature type="region of interest" description="Disordered" evidence="4">
    <location>
        <begin position="236"/>
        <end position="270"/>
    </location>
</feature>
<feature type="compositionally biased region" description="Polar residues" evidence="4">
    <location>
        <begin position="452"/>
        <end position="466"/>
    </location>
</feature>
<keyword evidence="3" id="KW-0221">Differentiation</keyword>
<feature type="compositionally biased region" description="Polar residues" evidence="4">
    <location>
        <begin position="1208"/>
        <end position="1229"/>
    </location>
</feature>
<feature type="compositionally biased region" description="Low complexity" evidence="4">
    <location>
        <begin position="1564"/>
        <end position="1577"/>
    </location>
</feature>
<feature type="compositionally biased region" description="Polar residues" evidence="4">
    <location>
        <begin position="553"/>
        <end position="564"/>
    </location>
</feature>
<dbReference type="EMBL" id="JAWDGP010005161">
    <property type="protein sequence ID" value="KAK3759184.1"/>
    <property type="molecule type" value="Genomic_DNA"/>
</dbReference>
<dbReference type="GO" id="GO:0008286">
    <property type="term" value="P:insulin receptor signaling pathway"/>
    <property type="evidence" value="ECO:0007669"/>
    <property type="project" value="InterPro"/>
</dbReference>